<organism evidence="3">
    <name type="scientific">uncultured Acetobacteraceae bacterium</name>
    <dbReference type="NCBI Taxonomy" id="169975"/>
    <lineage>
        <taxon>Bacteria</taxon>
        <taxon>Pseudomonadati</taxon>
        <taxon>Pseudomonadota</taxon>
        <taxon>Alphaproteobacteria</taxon>
        <taxon>Acetobacterales</taxon>
        <taxon>Acetobacteraceae</taxon>
        <taxon>environmental samples</taxon>
    </lineage>
</organism>
<dbReference type="Gene3D" id="3.40.50.150">
    <property type="entry name" value="Vaccinia Virus protein VP39"/>
    <property type="match status" value="1"/>
</dbReference>
<dbReference type="SUPFAM" id="SSF53335">
    <property type="entry name" value="S-adenosyl-L-methionine-dependent methyltransferases"/>
    <property type="match status" value="1"/>
</dbReference>
<feature type="domain" description="Methyltransferase" evidence="2">
    <location>
        <begin position="97"/>
        <end position="193"/>
    </location>
</feature>
<feature type="signal peptide" evidence="1">
    <location>
        <begin position="1"/>
        <end position="26"/>
    </location>
</feature>
<gene>
    <name evidence="3" type="ORF">AVDCRST_MAG08-3597</name>
</gene>
<evidence type="ECO:0000256" key="1">
    <source>
        <dbReference type="SAM" id="SignalP"/>
    </source>
</evidence>
<sequence length="260" mass="27638">MRASRGDVRPRAVPPLLAALVGAAMAAAVSACSAAAPEPSAAATAAPPGLAAERFPKPERPVAGIVSDQWSSEDGRERAGEAAKVMELLGVRPGMAVADIGAGAGYYVGRLSRRVGSTGRVFGQDVERKYLEGLRRRVARERLGNVELVLGEPHDPRLPPRSVDLALLVHMYHEIAQPFGLLHNLAPAMRPGGRVAILDVDGPIQGHGTPRALLVCELAAVGYRQTDWHWIEGRSVYLAVFEPPAEPPEPERIAPCGGKR</sequence>
<name>A0A6J4JEM2_9PROT</name>
<dbReference type="PROSITE" id="PS51257">
    <property type="entry name" value="PROKAR_LIPOPROTEIN"/>
    <property type="match status" value="1"/>
</dbReference>
<dbReference type="EMBL" id="CADCTG010000271">
    <property type="protein sequence ID" value="CAA9277976.1"/>
    <property type="molecule type" value="Genomic_DNA"/>
</dbReference>
<evidence type="ECO:0000259" key="2">
    <source>
        <dbReference type="Pfam" id="PF13649"/>
    </source>
</evidence>
<evidence type="ECO:0000313" key="3">
    <source>
        <dbReference type="EMBL" id="CAA9277976.1"/>
    </source>
</evidence>
<protein>
    <submittedName>
        <fullName evidence="3">Gll3385 protein</fullName>
    </submittedName>
</protein>
<dbReference type="CDD" id="cd02440">
    <property type="entry name" value="AdoMet_MTases"/>
    <property type="match status" value="1"/>
</dbReference>
<dbReference type="InterPro" id="IPR041698">
    <property type="entry name" value="Methyltransf_25"/>
</dbReference>
<keyword evidence="1" id="KW-0732">Signal</keyword>
<dbReference type="Pfam" id="PF13649">
    <property type="entry name" value="Methyltransf_25"/>
    <property type="match status" value="1"/>
</dbReference>
<reference evidence="3" key="1">
    <citation type="submission" date="2020-02" db="EMBL/GenBank/DDBJ databases">
        <authorList>
            <person name="Meier V. D."/>
        </authorList>
    </citation>
    <scope>NUCLEOTIDE SEQUENCE</scope>
    <source>
        <strain evidence="3">AVDCRST_MAG08</strain>
    </source>
</reference>
<feature type="chain" id="PRO_5027074922" evidence="1">
    <location>
        <begin position="27"/>
        <end position="260"/>
    </location>
</feature>
<dbReference type="AlphaFoldDB" id="A0A6J4JEM2"/>
<proteinExistence type="predicted"/>
<accession>A0A6J4JEM2</accession>
<dbReference type="InterPro" id="IPR029063">
    <property type="entry name" value="SAM-dependent_MTases_sf"/>
</dbReference>